<protein>
    <submittedName>
        <fullName evidence="1">Uncharacterized protein</fullName>
    </submittedName>
</protein>
<dbReference type="Proteomes" id="UP000824533">
    <property type="component" value="Linkage Group LG01"/>
</dbReference>
<name>A0ACC1DJK8_9NEOP</name>
<gene>
    <name evidence="1" type="ORF">K1T71_000332</name>
</gene>
<evidence type="ECO:0000313" key="2">
    <source>
        <dbReference type="Proteomes" id="UP000824533"/>
    </source>
</evidence>
<organism evidence="1 2">
    <name type="scientific">Dendrolimus kikuchii</name>
    <dbReference type="NCBI Taxonomy" id="765133"/>
    <lineage>
        <taxon>Eukaryota</taxon>
        <taxon>Metazoa</taxon>
        <taxon>Ecdysozoa</taxon>
        <taxon>Arthropoda</taxon>
        <taxon>Hexapoda</taxon>
        <taxon>Insecta</taxon>
        <taxon>Pterygota</taxon>
        <taxon>Neoptera</taxon>
        <taxon>Endopterygota</taxon>
        <taxon>Lepidoptera</taxon>
        <taxon>Glossata</taxon>
        <taxon>Ditrysia</taxon>
        <taxon>Bombycoidea</taxon>
        <taxon>Lasiocampidae</taxon>
        <taxon>Dendrolimus</taxon>
    </lineage>
</organism>
<accession>A0ACC1DJK8</accession>
<comment type="caution">
    <text evidence="1">The sequence shown here is derived from an EMBL/GenBank/DDBJ whole genome shotgun (WGS) entry which is preliminary data.</text>
</comment>
<dbReference type="EMBL" id="CM034387">
    <property type="protein sequence ID" value="KAJ0183909.1"/>
    <property type="molecule type" value="Genomic_DNA"/>
</dbReference>
<sequence>MRTRSASIGSIQSSPNQLTTPLISQSSTSQPSQVRIEAIQTEKAGPPDWQRIPTRHVKKRQISDSPPTITLSNRYETLQTDLTDTDEIPTPRKVPKPPPIVLYGVEDVNKLTDLLTSAVEEKDFTFKIVNRNQLRISSATTDTYKTLIGLVREHGLIGHTFKRKDERCYRIVIRNLHPSTPISIIKEEIELTGNVVVGEIINSKYGPEKKPTSTFFVNLVSGTNNKAVRELKYIYHQAVVIEDPRKKKTIYCMRPYRCVKCAQSHKTSECPKRDRRTPAKCALCLGPHPANYKGCNVYREILSRRAITHKTSNKVDYQSREGLTPNAATLNQDKDVSNYTNKKTYAEKTKTTRTQADHINNTQTAFSETVEKILLKQSEKFDLLFQQMSTMLELIITLINKMSK</sequence>
<keyword evidence="2" id="KW-1185">Reference proteome</keyword>
<reference evidence="1 2" key="1">
    <citation type="journal article" date="2021" name="Front. Genet.">
        <title>Chromosome-Level Genome Assembly Reveals Significant Gene Expansion in the Toll and IMD Signaling Pathways of Dendrolimus kikuchii.</title>
        <authorList>
            <person name="Zhou J."/>
            <person name="Wu P."/>
            <person name="Xiong Z."/>
            <person name="Liu N."/>
            <person name="Zhao N."/>
            <person name="Ji M."/>
            <person name="Qiu Y."/>
            <person name="Yang B."/>
        </authorList>
    </citation>
    <scope>NUCLEOTIDE SEQUENCE [LARGE SCALE GENOMIC DNA]</scope>
    <source>
        <strain evidence="1">Ann1</strain>
    </source>
</reference>
<evidence type="ECO:0000313" key="1">
    <source>
        <dbReference type="EMBL" id="KAJ0183909.1"/>
    </source>
</evidence>
<proteinExistence type="predicted"/>